<evidence type="ECO:0000313" key="2">
    <source>
        <dbReference type="EMBL" id="KAK0501995.1"/>
    </source>
</evidence>
<name>A0AA39QH72_9AGAR</name>
<organism evidence="2 3">
    <name type="scientific">Armillaria luteobubalina</name>
    <dbReference type="NCBI Taxonomy" id="153913"/>
    <lineage>
        <taxon>Eukaryota</taxon>
        <taxon>Fungi</taxon>
        <taxon>Dikarya</taxon>
        <taxon>Basidiomycota</taxon>
        <taxon>Agaricomycotina</taxon>
        <taxon>Agaricomycetes</taxon>
        <taxon>Agaricomycetidae</taxon>
        <taxon>Agaricales</taxon>
        <taxon>Marasmiineae</taxon>
        <taxon>Physalacriaceae</taxon>
        <taxon>Armillaria</taxon>
    </lineage>
</organism>
<dbReference type="Proteomes" id="UP001175228">
    <property type="component" value="Unassembled WGS sequence"/>
</dbReference>
<gene>
    <name evidence="2" type="ORF">EDD18DRAFT_1100490</name>
</gene>
<accession>A0AA39QH72</accession>
<feature type="compositionally biased region" description="Acidic residues" evidence="1">
    <location>
        <begin position="573"/>
        <end position="585"/>
    </location>
</feature>
<comment type="caution">
    <text evidence="2">The sequence shown here is derived from an EMBL/GenBank/DDBJ whole genome shotgun (WGS) entry which is preliminary data.</text>
</comment>
<dbReference type="AlphaFoldDB" id="A0AA39QH72"/>
<evidence type="ECO:0000313" key="3">
    <source>
        <dbReference type="Proteomes" id="UP001175228"/>
    </source>
</evidence>
<keyword evidence="3" id="KW-1185">Reference proteome</keyword>
<sequence length="725" mass="80441">METITCSTPRRDDDKLCQELLKIGELINNVTTFEDRILNAAGVGNDLAEVQQIWEGMQEVKHWLEDILCGTLEGVDILMKAYWDETLLFQLAMREYPITTLTIIFVVGHSIRIMSTGGGMGGMREALGACWVLRVARDGSLRTLGGGGEKVLWYITKKMAPASWCTPEQSAWFTSQLVKFHQACLENTVGEFLTAAVKKFMTCWPLPECTETIAGNSLEDITRWAAQNLYYQKRKEQIENQFNNNRGKACVVAATTASSKSLFTSPKKKVVYTLQPQCHLRAVQIYSQHYYTDHMQPAVKKALLNRFLSDLTLQTGWWFSVIAGGPDPADGGNICIGRHKRNFEDKYMHHSVDPKDTTSHRMNFEDGVIAPYGRFLKTLFCLILMPPLPPLPSLPLCQPPLTPVAATPCMASTPGPVSTLSSLYPSTPTPADVDTVNSSILLTSHLTELILSPSGSSKENGGDKLDPQLFWQDATFGQDYFAMGTTKHDRLAYNELLGRVVLNHEGKSFPLMDALLADSDVNLGTPPEPMFQLLLLPSLNREHIDEDEIDAGKLTPVRKRHHKAVEGHGAQLGEEESAGVDDDGGEDHKWRMSKHVQKPPASHSAIAAGWLPSAVQYLSDTNLGSEWLDLLKQVANEGLTGRYYLKTFVVDHMASKPLLQCPLPVVNYSRSLNKALWKGGQNGLGTMLIGLMWWGQGTLSAKERNLWKATVVDIHACIRTLLPLP</sequence>
<feature type="region of interest" description="Disordered" evidence="1">
    <location>
        <begin position="564"/>
        <end position="589"/>
    </location>
</feature>
<reference evidence="2" key="1">
    <citation type="submission" date="2023-06" db="EMBL/GenBank/DDBJ databases">
        <authorList>
            <consortium name="Lawrence Berkeley National Laboratory"/>
            <person name="Ahrendt S."/>
            <person name="Sahu N."/>
            <person name="Indic B."/>
            <person name="Wong-Bajracharya J."/>
            <person name="Merenyi Z."/>
            <person name="Ke H.-M."/>
            <person name="Monk M."/>
            <person name="Kocsube S."/>
            <person name="Drula E."/>
            <person name="Lipzen A."/>
            <person name="Balint B."/>
            <person name="Henrissat B."/>
            <person name="Andreopoulos B."/>
            <person name="Martin F.M."/>
            <person name="Harder C.B."/>
            <person name="Rigling D."/>
            <person name="Ford K.L."/>
            <person name="Foster G.D."/>
            <person name="Pangilinan J."/>
            <person name="Papanicolaou A."/>
            <person name="Barry K."/>
            <person name="LaButti K."/>
            <person name="Viragh M."/>
            <person name="Koriabine M."/>
            <person name="Yan M."/>
            <person name="Riley R."/>
            <person name="Champramary S."/>
            <person name="Plett K.L."/>
            <person name="Tsai I.J."/>
            <person name="Slot J."/>
            <person name="Sipos G."/>
            <person name="Plett J."/>
            <person name="Nagy L.G."/>
            <person name="Grigoriev I.V."/>
        </authorList>
    </citation>
    <scope>NUCLEOTIDE SEQUENCE</scope>
    <source>
        <strain evidence="2">HWK02</strain>
    </source>
</reference>
<protein>
    <submittedName>
        <fullName evidence="2">Uncharacterized protein</fullName>
    </submittedName>
</protein>
<dbReference type="EMBL" id="JAUEPU010000005">
    <property type="protein sequence ID" value="KAK0501995.1"/>
    <property type="molecule type" value="Genomic_DNA"/>
</dbReference>
<evidence type="ECO:0000256" key="1">
    <source>
        <dbReference type="SAM" id="MobiDB-lite"/>
    </source>
</evidence>
<proteinExistence type="predicted"/>